<keyword evidence="6 22" id="KW-0812">Transmembrane</keyword>
<dbReference type="PROSITE" id="PS00232">
    <property type="entry name" value="CADHERIN_1"/>
    <property type="match status" value="3"/>
</dbReference>
<proteinExistence type="predicted"/>
<dbReference type="CDD" id="cd00055">
    <property type="entry name" value="EGF_Lam"/>
    <property type="match status" value="1"/>
</dbReference>
<comment type="subcellular location">
    <subcellularLocation>
        <location evidence="1">Cell membrane</location>
        <topology evidence="1">Multi-pass membrane protein</topology>
    </subcellularLocation>
</comment>
<dbReference type="PROSITE" id="PS50026">
    <property type="entry name" value="EGF_3"/>
    <property type="match status" value="5"/>
</dbReference>
<feature type="domain" description="EGF-like" evidence="25">
    <location>
        <begin position="1904"/>
        <end position="1943"/>
    </location>
</feature>
<dbReference type="PROSITE" id="PS50268">
    <property type="entry name" value="CADHERIN_2"/>
    <property type="match status" value="9"/>
</dbReference>
<dbReference type="InterPro" id="IPR015919">
    <property type="entry name" value="Cadherin-like_sf"/>
</dbReference>
<feature type="domain" description="EGF-like" evidence="25">
    <location>
        <begin position="1381"/>
        <end position="1417"/>
    </location>
</feature>
<keyword evidence="17 20" id="KW-0424">Laminin EGF-like domain</keyword>
<dbReference type="Proteomes" id="UP000694865">
    <property type="component" value="Unplaced"/>
</dbReference>
<evidence type="ECO:0000256" key="19">
    <source>
        <dbReference type="PROSITE-ProRule" id="PRU00076"/>
    </source>
</evidence>
<evidence type="ECO:0000256" key="21">
    <source>
        <dbReference type="SAM" id="MobiDB-lite"/>
    </source>
</evidence>
<feature type="disulfide bond" evidence="19">
    <location>
        <begin position="1407"/>
        <end position="1416"/>
    </location>
</feature>
<feature type="transmembrane region" description="Helical" evidence="22">
    <location>
        <begin position="2541"/>
        <end position="2561"/>
    </location>
</feature>
<feature type="transmembrane region" description="Helical" evidence="22">
    <location>
        <begin position="2440"/>
        <end position="2463"/>
    </location>
</feature>
<feature type="domain" description="EGF-like" evidence="25">
    <location>
        <begin position="1655"/>
        <end position="1691"/>
    </location>
</feature>
<keyword evidence="3" id="KW-1003">Cell membrane</keyword>
<dbReference type="CDD" id="cd11304">
    <property type="entry name" value="Cadherin_repeat"/>
    <property type="match status" value="9"/>
</dbReference>
<evidence type="ECO:0000256" key="5">
    <source>
        <dbReference type="ARBA" id="ARBA00022553"/>
    </source>
</evidence>
<dbReference type="PROSITE" id="PS50221">
    <property type="entry name" value="GAIN_B"/>
    <property type="match status" value="1"/>
</dbReference>
<keyword evidence="14 32" id="KW-0675">Receptor</keyword>
<feature type="compositionally biased region" description="Low complexity" evidence="21">
    <location>
        <begin position="2936"/>
        <end position="2947"/>
    </location>
</feature>
<keyword evidence="5" id="KW-0597">Phosphoprotein</keyword>
<feature type="domain" description="Laminin G" evidence="24">
    <location>
        <begin position="1695"/>
        <end position="1865"/>
    </location>
</feature>
<dbReference type="Gene3D" id="1.20.1070.10">
    <property type="entry name" value="Rhodopsin 7-helix transmembrane proteins"/>
    <property type="match status" value="1"/>
</dbReference>
<evidence type="ECO:0000313" key="32">
    <source>
        <dbReference type="RefSeq" id="XP_006824531.1"/>
    </source>
</evidence>
<keyword evidence="31" id="KW-1185">Reference proteome</keyword>
<dbReference type="InterPro" id="IPR000832">
    <property type="entry name" value="GPCR_2_secretin-like"/>
</dbReference>
<evidence type="ECO:0000259" key="27">
    <source>
        <dbReference type="PROSITE" id="PS50221"/>
    </source>
</evidence>
<feature type="domain" description="EGF-like" evidence="25">
    <location>
        <begin position="1867"/>
        <end position="1903"/>
    </location>
</feature>
<feature type="region of interest" description="Disordered" evidence="21">
    <location>
        <begin position="2727"/>
        <end position="2774"/>
    </location>
</feature>
<dbReference type="SMART" id="SM00008">
    <property type="entry name" value="HormR"/>
    <property type="match status" value="1"/>
</dbReference>
<dbReference type="Gene3D" id="1.25.40.610">
    <property type="match status" value="1"/>
</dbReference>
<dbReference type="InterPro" id="IPR017983">
    <property type="entry name" value="GPCR_2_secretin-like_CS"/>
</dbReference>
<dbReference type="SMART" id="SM00179">
    <property type="entry name" value="EGF_CA"/>
    <property type="match status" value="4"/>
</dbReference>
<dbReference type="PROSITE" id="PS00650">
    <property type="entry name" value="G_PROTEIN_RECEP_F2_2"/>
    <property type="match status" value="1"/>
</dbReference>
<keyword evidence="2" id="KW-0217">Developmental protein</keyword>
<dbReference type="PROSITE" id="PS50027">
    <property type="entry name" value="EGF_LAM_2"/>
    <property type="match status" value="1"/>
</dbReference>
<dbReference type="PRINTS" id="PR00205">
    <property type="entry name" value="CADHERIN"/>
</dbReference>
<dbReference type="InterPro" id="IPR002049">
    <property type="entry name" value="LE_dom"/>
</dbReference>
<evidence type="ECO:0000259" key="25">
    <source>
        <dbReference type="PROSITE" id="PS50026"/>
    </source>
</evidence>
<dbReference type="InterPro" id="IPR020894">
    <property type="entry name" value="Cadherin_CS"/>
</dbReference>
<dbReference type="Pfam" id="PF00002">
    <property type="entry name" value="7tm_2"/>
    <property type="match status" value="1"/>
</dbReference>
<dbReference type="SUPFAM" id="SSF81321">
    <property type="entry name" value="Family A G protein-coupled receptor-like"/>
    <property type="match status" value="1"/>
</dbReference>
<feature type="domain" description="EGF-like" evidence="25">
    <location>
        <begin position="1421"/>
        <end position="1462"/>
    </location>
</feature>
<evidence type="ECO:0000256" key="6">
    <source>
        <dbReference type="ARBA" id="ARBA00022692"/>
    </source>
</evidence>
<feature type="transmembrane region" description="Helical" evidence="22">
    <location>
        <begin position="2586"/>
        <end position="2609"/>
    </location>
</feature>
<dbReference type="Gene3D" id="4.10.1240.10">
    <property type="entry name" value="GPCR, family 2, extracellular hormone receptor domain"/>
    <property type="match status" value="1"/>
</dbReference>
<evidence type="ECO:0000256" key="16">
    <source>
        <dbReference type="ARBA" id="ARBA00023224"/>
    </source>
</evidence>
<feature type="domain" description="Laminin G" evidence="24">
    <location>
        <begin position="1463"/>
        <end position="1652"/>
    </location>
</feature>
<keyword evidence="7 23" id="KW-0732">Signal</keyword>
<dbReference type="SUPFAM" id="SSF57196">
    <property type="entry name" value="EGF/Laminin"/>
    <property type="match status" value="3"/>
</dbReference>
<dbReference type="Pfam" id="PF01825">
    <property type="entry name" value="GPS"/>
    <property type="match status" value="1"/>
</dbReference>
<evidence type="ECO:0000259" key="28">
    <source>
        <dbReference type="PROSITE" id="PS50227"/>
    </source>
</evidence>
<dbReference type="InterPro" id="IPR000152">
    <property type="entry name" value="EGF-type_Asp/Asn_hydroxyl_site"/>
</dbReference>
<evidence type="ECO:0000256" key="18">
    <source>
        <dbReference type="PROSITE-ProRule" id="PRU00043"/>
    </source>
</evidence>
<evidence type="ECO:0000256" key="12">
    <source>
        <dbReference type="ARBA" id="ARBA00023136"/>
    </source>
</evidence>
<evidence type="ECO:0000256" key="17">
    <source>
        <dbReference type="ARBA" id="ARBA00023292"/>
    </source>
</evidence>
<feature type="domain" description="Cadherin" evidence="30">
    <location>
        <begin position="818"/>
        <end position="919"/>
    </location>
</feature>
<dbReference type="InterPro" id="IPR057244">
    <property type="entry name" value="GAIN_B"/>
</dbReference>
<evidence type="ECO:0000256" key="23">
    <source>
        <dbReference type="SAM" id="SignalP"/>
    </source>
</evidence>
<feature type="region of interest" description="Disordered" evidence="21">
    <location>
        <begin position="2819"/>
        <end position="2877"/>
    </location>
</feature>
<evidence type="ECO:0000256" key="13">
    <source>
        <dbReference type="ARBA" id="ARBA00023157"/>
    </source>
</evidence>
<dbReference type="Pfam" id="PF00028">
    <property type="entry name" value="Cadherin"/>
    <property type="match status" value="8"/>
</dbReference>
<dbReference type="InterPro" id="IPR032471">
    <property type="entry name" value="AGRL2-4_GAIN_subdom_A"/>
</dbReference>
<dbReference type="Gene3D" id="2.60.120.200">
    <property type="match status" value="2"/>
</dbReference>
<feature type="transmembrane region" description="Helical" evidence="22">
    <location>
        <begin position="2629"/>
        <end position="2650"/>
    </location>
</feature>
<keyword evidence="12 22" id="KW-0472">Membrane</keyword>
<feature type="domain" description="Laminin EGF-like" evidence="26">
    <location>
        <begin position="2001"/>
        <end position="2048"/>
    </location>
</feature>
<evidence type="ECO:0000256" key="9">
    <source>
        <dbReference type="ARBA" id="ARBA00022837"/>
    </source>
</evidence>
<reference evidence="32" key="1">
    <citation type="submission" date="2025-08" db="UniProtKB">
        <authorList>
            <consortium name="RefSeq"/>
        </authorList>
    </citation>
    <scope>IDENTIFICATION</scope>
    <source>
        <tissue evidence="32">Testes</tissue>
    </source>
</reference>
<sequence length="3095" mass="343092">MEFSLAYWLLYCCFVLFNHSFAYNIHLRDTVPSGAVLFNASIGEDWSYDLEKSLSTNQGKHLLKIDEHGVVTMRKAVNCTRLVKNPFSVYIEASKRTRSNSTSSNYTLTPLTVTFHGPKCYVKSLKHTRRKSLEILSLSSLPVRGMDLQLVVVNDFKHSACFTQGQKLFALHDFLPRTLVSCDLIYNLRDSSESFYLDPTTSNIYALQSTCLQDHEIDLQISVRIEEFCFKNKLGVIEYAPEIPIELILQRTTDHSGAIINKSSLQEPQSTTHRRLRRATRTSNHAPSFAFPEYIVTVPENQDRGYVVTTLQAVDQDSESAGTLTYQMVADRDGRSQSMFEMDSATGLVTTKSVLDRENMDVHFFRITATDGGIPERSDTTILQINVEDLNDHPPIFENAAYQLPIRENVDPGTTIIEIRATDDDIGSNSDIRYSIINPDAPNDVFRIDQGTGVITTRSRLDRETVVQYIIEVLAVDLGSNPGPQSASTEVTVDILDENDNYPQFSQRTYEVIIPESISPNVVIESIIATDRDEGTNAEIRYSMVGGHSQGHFAIDSFSGQITVISRIDYEITSNYRLVIRAQDSGRPPKSNSTNVVINVEDVNDNEPRFPSTLYQTSVREDLRIGSSIINLQAFDEDSGLFSQLTYSISNAPTGNPFSINENSGMIVTTRELDRETTSRYDFVAVAQDQGDPPKSATTQISITILDVNDNPPTFTQSEYNVVVEEDARPGTSVATVTATDADEESSVSYQITAGNTRNRFSIISQMGLGVISVALPLDYKQEQRFVLTVTASDNALSDNCLVYINISDANTYRPVFEQSPYSVSVDEDVPTGSTVVVVHATDGDVGENARITYSMDNIPEFEIDEDTGAILTKMELDRETKLSYTLHVTAQDNGLKPQLDTTDVEITVIDVNDNYPVFKESSYRGEIREDVSKGTSVIRISAEDADEGLNKRIRYTFSGGDDGNGAFIIDSNSGLIRTDARLDREEVAVYNLEAYATDRGTPQRRTSVNIEITVKDVNDNSPKFRSAVINVEINENSPIGSLVDTIVATDPDEGMNAVVAFSIVGGDEQFFALDYQSGQLTTSAEMNYEERNEYEVIVRATSTPLFNDAVIKIHVIDQNDNIPIINDFAIVFNNFEDYFPTGEIGSVPAHDPDVMDQLKYSIIRGNDASLIHINSSTGGIKLSQQLDTNVNTNGDMEVSVTDGVNEVYAEMILNVTMVTEDMLYNSVTVRLADITQEEFLSPMFGRFVEALAQIIPCDKKHVYLFNVQDDDVDHGHILNISFSASRSDGTYYSSKYLQQRVYLNRATLTTISMSSVLPFDDNLCLVEPCANYEECLSILAFGETSGFVRSQTILFRPVHPVNQYRCVCPLGFTGNFCITEINECYSNPCQNNGKCVRAEGGYSCLCPEDYAGVNCEISLTEGRCSEGGSICRNGGSCMNYMVGGFNCFCPPGEEYDGKFCEVTTRHFPAGSFVTFSALLNRIRLTIALSFATLSKNALLFYNGRYNERHDFIALEIINGQLQFSFSTGGTTARVTASIAGGVSDGMWHAVTVDYHARSATLTIDDCDTAMAVQFGNVIGNYTCANKVVLQGTDFRFLDLTGPFMLGGLATLPEDFPVKNRDYIGCIKDVYIDHRLLDLASFVANNGTVSGCDAKRDFCQSNPCENGGTCTSEWNRYSCTCRNNWGGSNCQEAKPGDMRFYGDGYVKFPGSTTAIQLPWRNSLMFRTRQENGFLMMVAPGSFAAAHLEIVDGYVMYSFSNIVVQISSVRVDDGEWHDVQAEWKNDQIVLSLDNEKYVESANEVGNFIAGLKINEVVVGGLPIEGGVESAFIGCVQGVKVGVDAMIGDRNDEIISDVWVGTARDKCNVEDLCENNPCPEKSDCINDWGRYHCECHPGYYGNDCKHACDEELDPCQHFSECQPLKSSSHGYSCECSELYYGQYCENRVDDQPCTNGWWGYPICGPCTCDVDKGYDDTCNKTTGDCYCEAHSYKPADSDTCYPCDCYDIGSYSRDCDQESGQCQCKRGVIGKRCDSCRDPFAEVTLRGCEVIYKACPRNYAGGKWWQQTMFSKTAKESCPYGSFGMATRHCTKESGWLEPDMFNCTSDTFSALATMLRELESGEKKLNTRFAKEISEELQFATSETPEFYGNDVNVAYKIMSIVLDYESQLGGFNLTATQDFMFTKNMLESASSILDLDNADYWMVIQQSSGGTAELTGKLEAYGHNLARNLESTFTEPFALVTPNIIFNLDLVIRENFKGANIPQYDNGLFHEEVQDSTTVKLPSDILAPRTNQLLDTVDIENNVGVTSWFMFPTLGPMLPKSYDTDTVKIHDKLALNTPVVSLTLYDGKADGQLPNPLPSPIIVDFELKESINRSDPQCVYWDYGMENNVGGWSTKGCTLQLHNKSSNRVECACTHMTQFAVLMDVSPTPVALTDKMALQLITYIGISISLLALLLSFITFVCLPNLRSNSNSIHINLVISLFIAELVFLLGIDASLNFVCKVVAIALHYFFMATFSWMFVEGLHLYRMLTEVKNINRGQMKFYYVVGYGLPLVIVSLAVGLSQDKYGKQINQNGEHFCWLSTKDNLIWSFAGPVLAVVGMNLIVFIMAVKATVQSKSKDPEFSTLKSGLKASAVLLPLLGTTWVFGILAVNQDVGMFHYLFAIFNCLQGLFIFMFHCVFNEKVRLGWRQKWARMRGKKGPLDATYATETTFMRSALAYSSRDGTPARFNIGTSTGSTGSSRTTSKTSTSNLYRPDGYLRNTSTSTTSPPSVVPEFATAPAYRGYNFSNIKPNPDDPDTGEADPKNVRLLAWYYANKLGRGDGSRRGAHDSDSESDLSVGREPDNMSLASSHSSDEDDDGSRVKNTTGQDWQKMPNKANERMNAVKNIYPSMHSTPKDDDDDDWCFRPVDWNFNPGVSTPPTENGIKKNPWPGEPFSTTASESESRTTPRPGILKHRDVRKEINGVKGSRELNDLNRTRNTNISASNLSTSNLSNSSIPIHKVNGGNRNIIPLPVPERVDSLPPAYNDIHNYKYGGGQNQSHSSLASSSTSIPQSSNLSKLPVSGLVPSSDRIAVQVLRPNGNLSDSENSSNETSV</sequence>
<feature type="region of interest" description="Disordered" evidence="21">
    <location>
        <begin position="3029"/>
        <end position="3064"/>
    </location>
</feature>
<dbReference type="InterPro" id="IPR017981">
    <property type="entry name" value="GPCR_2-like_7TM"/>
</dbReference>
<evidence type="ECO:0000256" key="14">
    <source>
        <dbReference type="ARBA" id="ARBA00023170"/>
    </source>
</evidence>
<name>A0ABM0MWZ0_SACKO</name>
<accession>A0ABM0MWZ0</accession>
<protein>
    <submittedName>
        <fullName evidence="32">Cadherin EGF LAG seven-pass G-type receptor 2</fullName>
    </submittedName>
</protein>
<evidence type="ECO:0000256" key="8">
    <source>
        <dbReference type="ARBA" id="ARBA00022737"/>
    </source>
</evidence>
<dbReference type="PROSITE" id="PS01248">
    <property type="entry name" value="EGF_LAM_1"/>
    <property type="match status" value="1"/>
</dbReference>
<dbReference type="PROSITE" id="PS50025">
    <property type="entry name" value="LAM_G_DOMAIN"/>
    <property type="match status" value="2"/>
</dbReference>
<evidence type="ECO:0000256" key="3">
    <source>
        <dbReference type="ARBA" id="ARBA00022475"/>
    </source>
</evidence>
<dbReference type="Pfam" id="PF00053">
    <property type="entry name" value="EGF_laminin"/>
    <property type="match status" value="1"/>
</dbReference>
<feature type="chain" id="PRO_5045745695" evidence="23">
    <location>
        <begin position="23"/>
        <end position="3095"/>
    </location>
</feature>
<feature type="compositionally biased region" description="Low complexity" evidence="21">
    <location>
        <begin position="2761"/>
        <end position="2773"/>
    </location>
</feature>
<evidence type="ECO:0000256" key="1">
    <source>
        <dbReference type="ARBA" id="ARBA00004651"/>
    </source>
</evidence>
<evidence type="ECO:0000256" key="10">
    <source>
        <dbReference type="ARBA" id="ARBA00022989"/>
    </source>
</evidence>
<dbReference type="PROSITE" id="PS01186">
    <property type="entry name" value="EGF_2"/>
    <property type="match status" value="1"/>
</dbReference>
<dbReference type="Pfam" id="PF23592">
    <property type="entry name" value="Cadherin_CELSR2_9th"/>
    <property type="match status" value="1"/>
</dbReference>
<dbReference type="InterPro" id="IPR001791">
    <property type="entry name" value="Laminin_G"/>
</dbReference>
<keyword evidence="11" id="KW-0297">G-protein coupled receptor</keyword>
<evidence type="ECO:0000256" key="7">
    <source>
        <dbReference type="ARBA" id="ARBA00022729"/>
    </source>
</evidence>
<dbReference type="PROSITE" id="PS00010">
    <property type="entry name" value="ASX_HYDROXYL"/>
    <property type="match status" value="1"/>
</dbReference>
<dbReference type="SMART" id="SM00282">
    <property type="entry name" value="LamG"/>
    <property type="match status" value="2"/>
</dbReference>
<feature type="domain" description="GAIN-B" evidence="27">
    <location>
        <begin position="2270"/>
        <end position="2429"/>
    </location>
</feature>
<feature type="region of interest" description="Disordered" evidence="21">
    <location>
        <begin position="2783"/>
        <end position="2802"/>
    </location>
</feature>
<feature type="domain" description="Cadherin" evidence="30">
    <location>
        <begin position="290"/>
        <end position="397"/>
    </location>
</feature>
<evidence type="ECO:0000259" key="30">
    <source>
        <dbReference type="PROSITE" id="PS50268"/>
    </source>
</evidence>
<dbReference type="SMART" id="SM00112">
    <property type="entry name" value="CA"/>
    <property type="match status" value="9"/>
</dbReference>
<dbReference type="SMART" id="SM00181">
    <property type="entry name" value="EGF"/>
    <property type="match status" value="6"/>
</dbReference>
<dbReference type="Pfam" id="PF00008">
    <property type="entry name" value="EGF"/>
    <property type="match status" value="2"/>
</dbReference>
<evidence type="ECO:0000256" key="2">
    <source>
        <dbReference type="ARBA" id="ARBA00022473"/>
    </source>
</evidence>
<feature type="disulfide bond" evidence="20">
    <location>
        <begin position="2022"/>
        <end position="2031"/>
    </location>
</feature>
<dbReference type="SUPFAM" id="SSF49899">
    <property type="entry name" value="Concanavalin A-like lectins/glucanases"/>
    <property type="match status" value="2"/>
</dbReference>
<feature type="domain" description="Cadherin" evidence="30">
    <location>
        <begin position="716"/>
        <end position="817"/>
    </location>
</feature>
<dbReference type="PANTHER" id="PTHR24026:SF51">
    <property type="entry name" value="PROTOCADHERIN-LIKE WING POLARITY PROTEIN STAN"/>
    <property type="match status" value="1"/>
</dbReference>
<dbReference type="PROSITE" id="PS50227">
    <property type="entry name" value="G_PROTEIN_RECEP_F2_3"/>
    <property type="match status" value="1"/>
</dbReference>
<dbReference type="InterPro" id="IPR056286">
    <property type="entry name" value="Cadherin_CELSR1-3_9th"/>
</dbReference>
<dbReference type="PRINTS" id="PR00249">
    <property type="entry name" value="GPCRSECRETIN"/>
</dbReference>
<feature type="domain" description="G-protein coupled receptors family 2 profile 2" evidence="29">
    <location>
        <begin position="2438"/>
        <end position="2680"/>
    </location>
</feature>
<keyword evidence="16" id="KW-0807">Transducer</keyword>
<dbReference type="InterPro" id="IPR013320">
    <property type="entry name" value="ConA-like_dom_sf"/>
</dbReference>
<organism evidence="31 32">
    <name type="scientific">Saccoglossus kowalevskii</name>
    <name type="common">Acorn worm</name>
    <dbReference type="NCBI Taxonomy" id="10224"/>
    <lineage>
        <taxon>Eukaryota</taxon>
        <taxon>Metazoa</taxon>
        <taxon>Hemichordata</taxon>
        <taxon>Enteropneusta</taxon>
        <taxon>Harrimaniidae</taxon>
        <taxon>Saccoglossus</taxon>
    </lineage>
</organism>
<dbReference type="InterPro" id="IPR001879">
    <property type="entry name" value="GPCR_2_extracellular_dom"/>
</dbReference>
<dbReference type="PROSITE" id="PS00022">
    <property type="entry name" value="EGF_1"/>
    <property type="match status" value="5"/>
</dbReference>
<evidence type="ECO:0000256" key="11">
    <source>
        <dbReference type="ARBA" id="ARBA00023040"/>
    </source>
</evidence>
<evidence type="ECO:0000256" key="4">
    <source>
        <dbReference type="ARBA" id="ARBA00022536"/>
    </source>
</evidence>
<dbReference type="Pfam" id="PF02210">
    <property type="entry name" value="Laminin_G_2"/>
    <property type="match status" value="2"/>
</dbReference>
<feature type="region of interest" description="Disordered" evidence="21">
    <location>
        <begin position="2914"/>
        <end position="2951"/>
    </location>
</feature>
<feature type="signal peptide" evidence="23">
    <location>
        <begin position="1"/>
        <end position="22"/>
    </location>
</feature>
<dbReference type="GeneID" id="100369058"/>
<feature type="disulfide bond" evidence="19">
    <location>
        <begin position="1893"/>
        <end position="1902"/>
    </location>
</feature>
<dbReference type="InterPro" id="IPR000742">
    <property type="entry name" value="EGF"/>
</dbReference>
<evidence type="ECO:0000256" key="15">
    <source>
        <dbReference type="ARBA" id="ARBA00023180"/>
    </source>
</evidence>
<feature type="domain" description="Cadherin" evidence="30">
    <location>
        <begin position="611"/>
        <end position="715"/>
    </location>
</feature>
<keyword evidence="4 19" id="KW-0245">EGF-like domain</keyword>
<comment type="caution">
    <text evidence="19">Lacks conserved residue(s) required for the propagation of feature annotation.</text>
</comment>
<feature type="domain" description="Cadherin" evidence="30">
    <location>
        <begin position="506"/>
        <end position="610"/>
    </location>
</feature>
<dbReference type="InterPro" id="IPR046338">
    <property type="entry name" value="GAIN_dom_sf"/>
</dbReference>
<dbReference type="CDD" id="cd00110">
    <property type="entry name" value="LamG"/>
    <property type="match status" value="2"/>
</dbReference>
<dbReference type="Gene3D" id="2.60.40.60">
    <property type="entry name" value="Cadherins"/>
    <property type="match status" value="9"/>
</dbReference>
<dbReference type="SUPFAM" id="SSF49313">
    <property type="entry name" value="Cadherin-like"/>
    <property type="match status" value="9"/>
</dbReference>
<feature type="disulfide bond" evidence="20">
    <location>
        <begin position="2003"/>
        <end position="2020"/>
    </location>
</feature>
<keyword evidence="9 18" id="KW-0106">Calcium</keyword>
<dbReference type="InterPro" id="IPR001881">
    <property type="entry name" value="EGF-like_Ca-bd_dom"/>
</dbReference>
<keyword evidence="8" id="KW-0677">Repeat</keyword>
<feature type="domain" description="Cadherin" evidence="30">
    <location>
        <begin position="398"/>
        <end position="505"/>
    </location>
</feature>
<dbReference type="Gene3D" id="2.10.25.10">
    <property type="entry name" value="Laminin"/>
    <property type="match status" value="6"/>
</dbReference>
<dbReference type="SMART" id="SM00180">
    <property type="entry name" value="EGF_Lam"/>
    <property type="match status" value="1"/>
</dbReference>
<feature type="disulfide bond" evidence="19">
    <location>
        <begin position="1681"/>
        <end position="1690"/>
    </location>
</feature>
<dbReference type="PANTHER" id="PTHR24026">
    <property type="entry name" value="FAT ATYPICAL CADHERIN-RELATED"/>
    <property type="match status" value="1"/>
</dbReference>
<evidence type="ECO:0000313" key="31">
    <source>
        <dbReference type="Proteomes" id="UP000694865"/>
    </source>
</evidence>
<gene>
    <name evidence="32" type="primary">CELSR2</name>
</gene>
<feature type="transmembrane region" description="Helical" evidence="22">
    <location>
        <begin position="2502"/>
        <end position="2520"/>
    </location>
</feature>
<feature type="transmembrane region" description="Helical" evidence="22">
    <location>
        <begin position="2656"/>
        <end position="2679"/>
    </location>
</feature>
<dbReference type="Pfam" id="PF16489">
    <property type="entry name" value="GAIN"/>
    <property type="match status" value="1"/>
</dbReference>
<dbReference type="PROSITE" id="PS50261">
    <property type="entry name" value="G_PROTEIN_RECEP_F2_4"/>
    <property type="match status" value="1"/>
</dbReference>
<feature type="compositionally biased region" description="Low complexity" evidence="21">
    <location>
        <begin position="3040"/>
        <end position="3058"/>
    </location>
</feature>
<evidence type="ECO:0000259" key="26">
    <source>
        <dbReference type="PROSITE" id="PS50027"/>
    </source>
</evidence>
<dbReference type="InterPro" id="IPR000203">
    <property type="entry name" value="GPS"/>
</dbReference>
<dbReference type="RefSeq" id="XP_006824531.1">
    <property type="nucleotide sequence ID" value="XM_006824468.1"/>
</dbReference>
<dbReference type="CDD" id="cd15441">
    <property type="entry name" value="7tmB2_CELSR_Adhesion_IV"/>
    <property type="match status" value="1"/>
</dbReference>
<feature type="disulfide bond" evidence="19">
    <location>
        <begin position="1933"/>
        <end position="1942"/>
    </location>
</feature>
<feature type="transmembrane region" description="Helical" evidence="22">
    <location>
        <begin position="2475"/>
        <end position="2496"/>
    </location>
</feature>
<feature type="domain" description="Cadherin" evidence="30">
    <location>
        <begin position="1145"/>
        <end position="1245"/>
    </location>
</feature>
<feature type="disulfide bond" evidence="20">
    <location>
        <begin position="2001"/>
        <end position="2013"/>
    </location>
</feature>
<feature type="compositionally biased region" description="Low complexity" evidence="21">
    <location>
        <begin position="2731"/>
        <end position="2749"/>
    </location>
</feature>
<keyword evidence="13 19" id="KW-1015">Disulfide bond</keyword>
<keyword evidence="10 22" id="KW-1133">Transmembrane helix</keyword>
<dbReference type="InterPro" id="IPR002126">
    <property type="entry name" value="Cadherin-like_dom"/>
</dbReference>
<feature type="domain" description="Cadherin" evidence="30">
    <location>
        <begin position="920"/>
        <end position="1025"/>
    </location>
</feature>
<dbReference type="CDD" id="cd00054">
    <property type="entry name" value="EGF_CA"/>
    <property type="match status" value="4"/>
</dbReference>
<dbReference type="SMART" id="SM00303">
    <property type="entry name" value="GPS"/>
    <property type="match status" value="1"/>
</dbReference>
<feature type="domain" description="G-protein coupled receptors family 2 profile 1" evidence="28">
    <location>
        <begin position="2033"/>
        <end position="2106"/>
    </location>
</feature>
<evidence type="ECO:0000256" key="22">
    <source>
        <dbReference type="SAM" id="Phobius"/>
    </source>
</evidence>
<evidence type="ECO:0000259" key="29">
    <source>
        <dbReference type="PROSITE" id="PS50261"/>
    </source>
</evidence>
<dbReference type="InterPro" id="IPR036445">
    <property type="entry name" value="GPCR_2_extracell_dom_sf"/>
</dbReference>
<feature type="domain" description="Cadherin" evidence="30">
    <location>
        <begin position="1026"/>
        <end position="1126"/>
    </location>
</feature>
<feature type="compositionally biased region" description="Basic and acidic residues" evidence="21">
    <location>
        <begin position="2819"/>
        <end position="2831"/>
    </location>
</feature>
<evidence type="ECO:0000259" key="24">
    <source>
        <dbReference type="PROSITE" id="PS50025"/>
    </source>
</evidence>
<evidence type="ECO:0000256" key="20">
    <source>
        <dbReference type="PROSITE-ProRule" id="PRU00460"/>
    </source>
</evidence>
<dbReference type="Gene3D" id="2.60.220.50">
    <property type="match status" value="1"/>
</dbReference>
<keyword evidence="15" id="KW-0325">Glycoprotein</keyword>